<name>A0ACC3BBC3_9EURO</name>
<keyword evidence="2" id="KW-1185">Reference proteome</keyword>
<gene>
    <name evidence="1" type="ORF">N8T08_000860</name>
</gene>
<dbReference type="EMBL" id="JAOPJF010000011">
    <property type="protein sequence ID" value="KAK1147519.1"/>
    <property type="molecule type" value="Genomic_DNA"/>
</dbReference>
<evidence type="ECO:0000313" key="1">
    <source>
        <dbReference type="EMBL" id="KAK1147519.1"/>
    </source>
</evidence>
<dbReference type="Proteomes" id="UP001177260">
    <property type="component" value="Unassembled WGS sequence"/>
</dbReference>
<accession>A0ACC3BBC3</accession>
<sequence>MGSEVLQLFPNGGWDVHHHIFEPVRFSYAPDRHLTPPPATIKNYLDFKQKLGLTNSVLTHGLSYGADCSSLTTFTSDLGPDTTRAIGVIDPSTVTPSQLQAMQRAGVRGIRVNLYRYGAMHDVEAQKTALREHARALGSHCAGWSMAFTHTHPEFWSELTPVIESDIVPTGIKLVTDHFALLKGASMLSGAEDGAANHEDMSKQPGFAEIVDLVRAGHLYIKISAPYRVSKQAPDYADLKPLVRAFFDANPRQVLWGSDWPHTPLMKVRTHEEAMKETPFLEVDDLAWLKSLRSWLSAREWHMLMVTNPQSLYDSE</sequence>
<organism evidence="1 2">
    <name type="scientific">Aspergillus melleus</name>
    <dbReference type="NCBI Taxonomy" id="138277"/>
    <lineage>
        <taxon>Eukaryota</taxon>
        <taxon>Fungi</taxon>
        <taxon>Dikarya</taxon>
        <taxon>Ascomycota</taxon>
        <taxon>Pezizomycotina</taxon>
        <taxon>Eurotiomycetes</taxon>
        <taxon>Eurotiomycetidae</taxon>
        <taxon>Eurotiales</taxon>
        <taxon>Aspergillaceae</taxon>
        <taxon>Aspergillus</taxon>
        <taxon>Aspergillus subgen. Circumdati</taxon>
    </lineage>
</organism>
<reference evidence="1 2" key="1">
    <citation type="journal article" date="2023" name="ACS Omega">
        <title>Identification of the Neoaspergillic Acid Biosynthesis Gene Cluster by Establishing an In Vitro CRISPR-Ribonucleoprotein Genetic System in Aspergillus melleus.</title>
        <authorList>
            <person name="Yuan B."/>
            <person name="Grau M.F."/>
            <person name="Murata R.M."/>
            <person name="Torok T."/>
            <person name="Venkateswaran K."/>
            <person name="Stajich J.E."/>
            <person name="Wang C.C.C."/>
        </authorList>
    </citation>
    <scope>NUCLEOTIDE SEQUENCE [LARGE SCALE GENOMIC DNA]</scope>
    <source>
        <strain evidence="1 2">IMV 1140</strain>
    </source>
</reference>
<comment type="caution">
    <text evidence="1">The sequence shown here is derived from an EMBL/GenBank/DDBJ whole genome shotgun (WGS) entry which is preliminary data.</text>
</comment>
<evidence type="ECO:0000313" key="2">
    <source>
        <dbReference type="Proteomes" id="UP001177260"/>
    </source>
</evidence>
<proteinExistence type="predicted"/>
<protein>
    <submittedName>
        <fullName evidence="1">Uncharacterized protein</fullName>
    </submittedName>
</protein>